<dbReference type="EC" id="1.14.13.81" evidence="10"/>
<evidence type="ECO:0000256" key="3">
    <source>
        <dbReference type="ARBA" id="ARBA00022679"/>
    </source>
</evidence>
<dbReference type="SFLD" id="SFLDG01082">
    <property type="entry name" value="B12-binding_domain_containing"/>
    <property type="match status" value="1"/>
</dbReference>
<dbReference type="EMBL" id="CP000482">
    <property type="protein sequence ID" value="ABL00182.1"/>
    <property type="molecule type" value="Genomic_DNA"/>
</dbReference>
<dbReference type="OrthoDB" id="5388758at2"/>
<proteinExistence type="predicted"/>
<keyword evidence="4" id="KW-0949">S-adenosyl-L-methionine</keyword>
<dbReference type="Proteomes" id="UP000006732">
    <property type="component" value="Chromosome"/>
</dbReference>
<keyword evidence="7" id="KW-0411">Iron-sulfur</keyword>
<keyword evidence="6" id="KW-0408">Iron</keyword>
<dbReference type="GO" id="GO:0051539">
    <property type="term" value="F:4 iron, 4 sulfur cluster binding"/>
    <property type="evidence" value="ECO:0007669"/>
    <property type="project" value="UniProtKB-KW"/>
</dbReference>
<dbReference type="InterPro" id="IPR006158">
    <property type="entry name" value="Cobalamin-bd"/>
</dbReference>
<dbReference type="GO" id="GO:0048529">
    <property type="term" value="F:magnesium-protoporphyrin IX monomethyl ester (oxidative) cyclase activity"/>
    <property type="evidence" value="ECO:0007669"/>
    <property type="project" value="UniProtKB-EC"/>
</dbReference>
<evidence type="ECO:0000256" key="5">
    <source>
        <dbReference type="ARBA" id="ARBA00022723"/>
    </source>
</evidence>
<dbReference type="GO" id="GO:0031419">
    <property type="term" value="F:cobalamin binding"/>
    <property type="evidence" value="ECO:0007669"/>
    <property type="project" value="InterPro"/>
</dbReference>
<dbReference type="InterPro" id="IPR036724">
    <property type="entry name" value="Cobalamin-bd_sf"/>
</dbReference>
<evidence type="ECO:0000313" key="10">
    <source>
        <dbReference type="EMBL" id="ABL00182.1"/>
    </source>
</evidence>
<keyword evidence="5" id="KW-0479">Metal-binding</keyword>
<sequence length="674" mass="76354">MKITLVFPPFYLQSLYNLPPLGLLNLATLLREGGHQVDVLDLVLALRLKTLNPSSAIYEDAARMILRHDPDLVGFSVQCATFPAVVQIAQRLKKARPEIRIVAGGHDVTFVAERTLERFPWIDAVVRGEGELSLSELVSAWAVREEGEGIEGISWRRGTEVIRNPDRQLISDLDVLPLPDYGFVPDLETYRDACGIPRAIAILEVGRGCPHACVYCSESIMWRRRTRTFSIPRITHEMRRLRERYGAQCFLLAYDQFTADRRFVEEFCRRVLEEGLNDTPWYCISRLDSMDVELLRLMREAGCESMCYGIDSGSRRTLAFIGKQIDETILYQRVRETTDEGMVPTLSFVIGFPEEQREDVDQTLFLALRAGIQGNCNPLIQLPTVLPGTELHRRYVDCLVREADSYFSLGLEFHDARRLEEDSRLIESDPFLFSGFYNLPCAGLGLDELDRLSRFFPLLVNLYPKTFLLLAMALGEPPSRLFSRLLGYVAVAEARTVLSLTPEECRCHVPSFCGKALAEARVDGSWCHLPEIVLYETQSLETAIVPLNRATATADLCRLAELLPRRDRGVVVREFSHNLPGIVDDLKEGIFRESYPQEPTLLVFSAGENGVEVTQINEFGRDLLELCDGSARLEEIARDLYQRYGSGMGSEGFMDECREAMETLREMDLVRLPS</sequence>
<dbReference type="eggNOG" id="COG1032">
    <property type="taxonomic scope" value="Bacteria"/>
</dbReference>
<dbReference type="AlphaFoldDB" id="A1AS61"/>
<accession>A1AS61</accession>
<dbReference type="SUPFAM" id="SSF52242">
    <property type="entry name" value="Cobalamin (vitamin B12)-binding domain"/>
    <property type="match status" value="1"/>
</dbReference>
<dbReference type="PROSITE" id="PS51332">
    <property type="entry name" value="B12_BINDING"/>
    <property type="match status" value="1"/>
</dbReference>
<dbReference type="PANTHER" id="PTHR43409:SF7">
    <property type="entry name" value="BLL1977 PROTEIN"/>
    <property type="match status" value="1"/>
</dbReference>
<dbReference type="STRING" id="338966.Ppro_2577"/>
<keyword evidence="11" id="KW-1185">Reference proteome</keyword>
<dbReference type="PROSITE" id="PS51918">
    <property type="entry name" value="RADICAL_SAM"/>
    <property type="match status" value="1"/>
</dbReference>
<dbReference type="SUPFAM" id="SSF102114">
    <property type="entry name" value="Radical SAM enzymes"/>
    <property type="match status" value="1"/>
</dbReference>
<evidence type="ECO:0000256" key="6">
    <source>
        <dbReference type="ARBA" id="ARBA00023004"/>
    </source>
</evidence>
<dbReference type="InterPro" id="IPR034466">
    <property type="entry name" value="Methyltransferase_Class_B"/>
</dbReference>
<dbReference type="CDD" id="cd01335">
    <property type="entry name" value="Radical_SAM"/>
    <property type="match status" value="1"/>
</dbReference>
<dbReference type="SFLD" id="SFLDG01123">
    <property type="entry name" value="methyltransferase_(Class_B)"/>
    <property type="match status" value="1"/>
</dbReference>
<dbReference type="InterPro" id="IPR058240">
    <property type="entry name" value="rSAM_sf"/>
</dbReference>
<keyword evidence="2" id="KW-0489">Methyltransferase</keyword>
<dbReference type="SFLD" id="SFLDS00029">
    <property type="entry name" value="Radical_SAM"/>
    <property type="match status" value="1"/>
</dbReference>
<dbReference type="InterPro" id="IPR006638">
    <property type="entry name" value="Elp3/MiaA/NifB-like_rSAM"/>
</dbReference>
<dbReference type="Pfam" id="PF04055">
    <property type="entry name" value="Radical_SAM"/>
    <property type="match status" value="1"/>
</dbReference>
<evidence type="ECO:0000256" key="2">
    <source>
        <dbReference type="ARBA" id="ARBA00022603"/>
    </source>
</evidence>
<feature type="domain" description="B12-binding" evidence="8">
    <location>
        <begin position="1"/>
        <end position="148"/>
    </location>
</feature>
<dbReference type="InterPro" id="IPR051198">
    <property type="entry name" value="BchE-like"/>
</dbReference>
<dbReference type="RefSeq" id="WP_011736436.1">
    <property type="nucleotide sequence ID" value="NC_008609.1"/>
</dbReference>
<gene>
    <name evidence="10" type="ordered locus">Ppro_2577</name>
</gene>
<dbReference type="GO" id="GO:0046872">
    <property type="term" value="F:metal ion binding"/>
    <property type="evidence" value="ECO:0007669"/>
    <property type="project" value="UniProtKB-KW"/>
</dbReference>
<evidence type="ECO:0000259" key="9">
    <source>
        <dbReference type="PROSITE" id="PS51918"/>
    </source>
</evidence>
<feature type="domain" description="Radical SAM core" evidence="9">
    <location>
        <begin position="195"/>
        <end position="430"/>
    </location>
</feature>
<keyword evidence="10" id="KW-0560">Oxidoreductase</keyword>
<dbReference type="Gene3D" id="3.80.30.20">
    <property type="entry name" value="tm_1862 like domain"/>
    <property type="match status" value="1"/>
</dbReference>
<name>A1AS61_PELPD</name>
<evidence type="ECO:0000256" key="4">
    <source>
        <dbReference type="ARBA" id="ARBA00022691"/>
    </source>
</evidence>
<dbReference type="PANTHER" id="PTHR43409">
    <property type="entry name" value="ANAEROBIC MAGNESIUM-PROTOPORPHYRIN IX MONOMETHYL ESTER CYCLASE-RELATED"/>
    <property type="match status" value="1"/>
</dbReference>
<protein>
    <submittedName>
        <fullName evidence="10">Magnesium-protoporphyrin IX monomethyl ester (Oxidative) cyclase</fullName>
        <ecNumber evidence="10">1.14.13.81</ecNumber>
    </submittedName>
</protein>
<evidence type="ECO:0000259" key="8">
    <source>
        <dbReference type="PROSITE" id="PS51332"/>
    </source>
</evidence>
<dbReference type="InterPro" id="IPR007197">
    <property type="entry name" value="rSAM"/>
</dbReference>
<keyword evidence="3" id="KW-0808">Transferase</keyword>
<dbReference type="CDD" id="cd02068">
    <property type="entry name" value="radical_SAM_B12_BD"/>
    <property type="match status" value="1"/>
</dbReference>
<dbReference type="HOGENOM" id="CLU_021572_4_3_7"/>
<dbReference type="Gene3D" id="3.40.50.280">
    <property type="entry name" value="Cobalamin-binding domain"/>
    <property type="match status" value="1"/>
</dbReference>
<evidence type="ECO:0000256" key="1">
    <source>
        <dbReference type="ARBA" id="ARBA00001966"/>
    </source>
</evidence>
<dbReference type="SMART" id="SM00729">
    <property type="entry name" value="Elp3"/>
    <property type="match status" value="1"/>
</dbReference>
<evidence type="ECO:0000313" key="11">
    <source>
        <dbReference type="Proteomes" id="UP000006732"/>
    </source>
</evidence>
<dbReference type="InterPro" id="IPR023404">
    <property type="entry name" value="rSAM_horseshoe"/>
</dbReference>
<dbReference type="KEGG" id="ppd:Ppro_2577"/>
<dbReference type="Pfam" id="PF02310">
    <property type="entry name" value="B12-binding"/>
    <property type="match status" value="1"/>
</dbReference>
<evidence type="ECO:0000256" key="7">
    <source>
        <dbReference type="ARBA" id="ARBA00023014"/>
    </source>
</evidence>
<comment type="cofactor">
    <cofactor evidence="1">
        <name>[4Fe-4S] cluster</name>
        <dbReference type="ChEBI" id="CHEBI:49883"/>
    </cofactor>
</comment>
<reference evidence="10 11" key="1">
    <citation type="submission" date="2006-10" db="EMBL/GenBank/DDBJ databases">
        <title>Complete sequence of chromosome of Pelobacter propionicus DSM 2379.</title>
        <authorList>
            <consortium name="US DOE Joint Genome Institute"/>
            <person name="Copeland A."/>
            <person name="Lucas S."/>
            <person name="Lapidus A."/>
            <person name="Barry K."/>
            <person name="Detter J.C."/>
            <person name="Glavina del Rio T."/>
            <person name="Hammon N."/>
            <person name="Israni S."/>
            <person name="Dalin E."/>
            <person name="Tice H."/>
            <person name="Pitluck S."/>
            <person name="Saunders E."/>
            <person name="Brettin T."/>
            <person name="Bruce D."/>
            <person name="Han C."/>
            <person name="Tapia R."/>
            <person name="Schmutz J."/>
            <person name="Larimer F."/>
            <person name="Land M."/>
            <person name="Hauser L."/>
            <person name="Kyrpides N."/>
            <person name="Kim E."/>
            <person name="Lovley D."/>
            <person name="Richardson P."/>
        </authorList>
    </citation>
    <scope>NUCLEOTIDE SEQUENCE [LARGE SCALE GENOMIC DNA]</scope>
    <source>
        <strain evidence="11">DSM 2379 / NBRC 103807 / OttBd1</strain>
    </source>
</reference>
<organism evidence="10 11">
    <name type="scientific">Pelobacter propionicus (strain DSM 2379 / NBRC 103807 / OttBd1)</name>
    <dbReference type="NCBI Taxonomy" id="338966"/>
    <lineage>
        <taxon>Bacteria</taxon>
        <taxon>Pseudomonadati</taxon>
        <taxon>Thermodesulfobacteriota</taxon>
        <taxon>Desulfuromonadia</taxon>
        <taxon>Desulfuromonadales</taxon>
        <taxon>Desulfuromonadaceae</taxon>
        <taxon>Pelobacter</taxon>
    </lineage>
</organism>